<proteinExistence type="predicted"/>
<keyword evidence="3" id="KW-1185">Reference proteome</keyword>
<name>A0A0F4I9E5_9ACTN</name>
<sequence length="114" mass="11521">ELDLLDGDGDGDGDDGDDGDDGRREGDAGGGRRPEAAPPGAAPTSDEASAKSALFSAGPPAPPRTLLDVFAASVRAHPDEPALDDGSARLTYRALAAEVERRRRVLAACGIGLG</sequence>
<evidence type="ECO:0000313" key="2">
    <source>
        <dbReference type="EMBL" id="KJY18098.1"/>
    </source>
</evidence>
<evidence type="ECO:0000313" key="3">
    <source>
        <dbReference type="Proteomes" id="UP000033551"/>
    </source>
</evidence>
<dbReference type="EMBL" id="JZWV01001623">
    <property type="protein sequence ID" value="KJY18098.1"/>
    <property type="molecule type" value="Genomic_DNA"/>
</dbReference>
<evidence type="ECO:0000256" key="1">
    <source>
        <dbReference type="SAM" id="MobiDB-lite"/>
    </source>
</evidence>
<reference evidence="2 3" key="1">
    <citation type="submission" date="2015-02" db="EMBL/GenBank/DDBJ databases">
        <authorList>
            <person name="Ju K.-S."/>
            <person name="Doroghazi J.R."/>
            <person name="Metcalf W."/>
        </authorList>
    </citation>
    <scope>NUCLEOTIDE SEQUENCE [LARGE SCALE GENOMIC DNA]</scope>
    <source>
        <strain evidence="2 3">NRRL ISP-5550</strain>
    </source>
</reference>
<feature type="region of interest" description="Disordered" evidence="1">
    <location>
        <begin position="1"/>
        <end position="64"/>
    </location>
</feature>
<comment type="caution">
    <text evidence="2">The sequence shown here is derived from an EMBL/GenBank/DDBJ whole genome shotgun (WGS) entry which is preliminary data.</text>
</comment>
<feature type="compositionally biased region" description="Acidic residues" evidence="1">
    <location>
        <begin position="1"/>
        <end position="20"/>
    </location>
</feature>
<dbReference type="AlphaFoldDB" id="A0A0F4I9E5"/>
<dbReference type="InterPro" id="IPR042099">
    <property type="entry name" value="ANL_N_sf"/>
</dbReference>
<gene>
    <name evidence="2" type="ORF">VR44_39685</name>
</gene>
<dbReference type="SUPFAM" id="SSF56801">
    <property type="entry name" value="Acetyl-CoA synthetase-like"/>
    <property type="match status" value="1"/>
</dbReference>
<protein>
    <submittedName>
        <fullName evidence="2">Uncharacterized protein</fullName>
    </submittedName>
</protein>
<organism evidence="2 3">
    <name type="scientific">Streptomyces katrae</name>
    <dbReference type="NCBI Taxonomy" id="68223"/>
    <lineage>
        <taxon>Bacteria</taxon>
        <taxon>Bacillati</taxon>
        <taxon>Actinomycetota</taxon>
        <taxon>Actinomycetes</taxon>
        <taxon>Kitasatosporales</taxon>
        <taxon>Streptomycetaceae</taxon>
        <taxon>Streptomyces</taxon>
    </lineage>
</organism>
<dbReference type="Gene3D" id="3.40.50.12780">
    <property type="entry name" value="N-terminal domain of ligase-like"/>
    <property type="match status" value="1"/>
</dbReference>
<feature type="non-terminal residue" evidence="2">
    <location>
        <position position="1"/>
    </location>
</feature>
<feature type="compositionally biased region" description="Basic and acidic residues" evidence="1">
    <location>
        <begin position="21"/>
        <end position="35"/>
    </location>
</feature>
<dbReference type="Proteomes" id="UP000033551">
    <property type="component" value="Unassembled WGS sequence"/>
</dbReference>
<accession>A0A0F4I9E5</accession>
<feature type="non-terminal residue" evidence="2">
    <location>
        <position position="114"/>
    </location>
</feature>